<gene>
    <name evidence="3" type="ORF">LENED_010107</name>
</gene>
<dbReference type="GO" id="GO:0006511">
    <property type="term" value="P:ubiquitin-dependent protein catabolic process"/>
    <property type="evidence" value="ECO:0007669"/>
    <property type="project" value="TreeGrafter"/>
</dbReference>
<evidence type="ECO:0000313" key="4">
    <source>
        <dbReference type="Proteomes" id="UP000188533"/>
    </source>
</evidence>
<reference evidence="3 4" key="1">
    <citation type="submission" date="2016-08" db="EMBL/GenBank/DDBJ databases">
        <authorList>
            <consortium name="Lentinula edodes genome sequencing consortium"/>
            <person name="Sakamoto Y."/>
            <person name="Nakade K."/>
            <person name="Sato S."/>
            <person name="Yoshida Y."/>
            <person name="Miyazaki K."/>
            <person name="Natsume S."/>
            <person name="Konno N."/>
        </authorList>
    </citation>
    <scope>NUCLEOTIDE SEQUENCE [LARGE SCALE GENOMIC DNA]</scope>
    <source>
        <strain evidence="3 4">NBRC 111202</strain>
    </source>
</reference>
<evidence type="ECO:0000256" key="1">
    <source>
        <dbReference type="ARBA" id="ARBA00022490"/>
    </source>
</evidence>
<keyword evidence="1" id="KW-0963">Cytoplasm</keyword>
<accession>A0A1Q3ELI2</accession>
<dbReference type="EMBL" id="BDGU01000565">
    <property type="protein sequence ID" value="GAW08068.1"/>
    <property type="molecule type" value="Genomic_DNA"/>
</dbReference>
<dbReference type="PANTHER" id="PTHR10758:SF1">
    <property type="entry name" value="COP9 SIGNALOSOME COMPLEX SUBUNIT 3"/>
    <property type="match status" value="1"/>
</dbReference>
<dbReference type="SUPFAM" id="SSF48452">
    <property type="entry name" value="TPR-like"/>
    <property type="match status" value="1"/>
</dbReference>
<reference evidence="3 4" key="2">
    <citation type="submission" date="2017-02" db="EMBL/GenBank/DDBJ databases">
        <title>A genome survey and senescence transcriptome analysis in Lentinula edodes.</title>
        <authorList>
            <person name="Sakamoto Y."/>
            <person name="Nakade K."/>
            <person name="Sato S."/>
            <person name="Yoshida Y."/>
            <person name="Miyazaki K."/>
            <person name="Natsume S."/>
            <person name="Konno N."/>
        </authorList>
    </citation>
    <scope>NUCLEOTIDE SEQUENCE [LARGE SCALE GENOMIC DNA]</scope>
    <source>
        <strain evidence="3 4">NBRC 111202</strain>
    </source>
</reference>
<dbReference type="STRING" id="5353.A0A1Q3ELI2"/>
<proteinExistence type="predicted"/>
<evidence type="ECO:0000313" key="3">
    <source>
        <dbReference type="EMBL" id="GAW08068.1"/>
    </source>
</evidence>
<dbReference type="AlphaFoldDB" id="A0A1Q3ELI2"/>
<sequence>MLGVMYILSARLHMYFNAQSGVQRPLWATVIQFCDNFDPEQVRLAPERMIMLAKSLMRYASDQGNLKLAIPLLYSLVTRLPTTPSILTPNHSILLLITLQTRHITPEICILLVENPIDELFMFTSIYSDDSLSSNDNLFYHYLGGITLTKMGNYTAALDYFETALTAPSTHNSPPAGLQLEALKKLRLVQCIALARPQALPKYTSPVLMLFQILGAAKGVHLRGSPFRAARLAEIGKYIGIDDE</sequence>
<protein>
    <submittedName>
        <fullName evidence="3">Cop9 signalosome complex subunit 3</fullName>
    </submittedName>
</protein>
<comment type="caution">
    <text evidence="3">The sequence shown here is derived from an EMBL/GenBank/DDBJ whole genome shotgun (WGS) entry which is preliminary data.</text>
</comment>
<dbReference type="Proteomes" id="UP000188533">
    <property type="component" value="Unassembled WGS sequence"/>
</dbReference>
<dbReference type="Pfam" id="PF22788">
    <property type="entry name" value="COP9_hel_rpt"/>
    <property type="match status" value="1"/>
</dbReference>
<organism evidence="3 4">
    <name type="scientific">Lentinula edodes</name>
    <name type="common">Shiitake mushroom</name>
    <name type="synonym">Lentinus edodes</name>
    <dbReference type="NCBI Taxonomy" id="5353"/>
    <lineage>
        <taxon>Eukaryota</taxon>
        <taxon>Fungi</taxon>
        <taxon>Dikarya</taxon>
        <taxon>Basidiomycota</taxon>
        <taxon>Agaricomycotina</taxon>
        <taxon>Agaricomycetes</taxon>
        <taxon>Agaricomycetidae</taxon>
        <taxon>Agaricales</taxon>
        <taxon>Marasmiineae</taxon>
        <taxon>Omphalotaceae</taxon>
        <taxon>Lentinula</taxon>
    </lineage>
</organism>
<keyword evidence="4" id="KW-1185">Reference proteome</keyword>
<dbReference type="InterPro" id="IPR011990">
    <property type="entry name" value="TPR-like_helical_dom_sf"/>
</dbReference>
<dbReference type="PANTHER" id="PTHR10758">
    <property type="entry name" value="26S PROTEASOME NON-ATPASE REGULATORY SUBUNIT 3/COP9 SIGNALOSOME COMPLEX SUBUNIT 3"/>
    <property type="match status" value="1"/>
</dbReference>
<dbReference type="InterPro" id="IPR050756">
    <property type="entry name" value="CSN3"/>
</dbReference>
<dbReference type="GO" id="GO:0008180">
    <property type="term" value="C:COP9 signalosome"/>
    <property type="evidence" value="ECO:0007669"/>
    <property type="project" value="TreeGrafter"/>
</dbReference>
<feature type="domain" description="COP9 signalosome complex subunit 3 N-terminal helical repeats" evidence="2">
    <location>
        <begin position="2"/>
        <end position="207"/>
    </location>
</feature>
<name>A0A1Q3ELI2_LENED</name>
<dbReference type="InterPro" id="IPR055089">
    <property type="entry name" value="COP9_N"/>
</dbReference>
<evidence type="ECO:0000259" key="2">
    <source>
        <dbReference type="Pfam" id="PF22788"/>
    </source>
</evidence>